<accession>A0A1F7X0J9</accession>
<comment type="caution">
    <text evidence="1">The sequence shown here is derived from an EMBL/GenBank/DDBJ whole genome shotgun (WGS) entry which is preliminary data.</text>
</comment>
<dbReference type="CDD" id="cd11532">
    <property type="entry name" value="NTP-PPase_COG4997"/>
    <property type="match status" value="1"/>
</dbReference>
<dbReference type="SUPFAM" id="SSF101386">
    <property type="entry name" value="all-alpha NTP pyrophosphatases"/>
    <property type="match status" value="1"/>
</dbReference>
<organism evidence="1 2">
    <name type="scientific">Candidatus Woesebacteria bacterium RBG_13_36_22</name>
    <dbReference type="NCBI Taxonomy" id="1802478"/>
    <lineage>
        <taxon>Bacteria</taxon>
        <taxon>Candidatus Woeseibacteriota</taxon>
    </lineage>
</organism>
<dbReference type="InterPro" id="IPR038735">
    <property type="entry name" value="MSMEG_1276-like_NTP-PPase_dom"/>
</dbReference>
<dbReference type="EMBL" id="MGFQ01000043">
    <property type="protein sequence ID" value="OGM08527.1"/>
    <property type="molecule type" value="Genomic_DNA"/>
</dbReference>
<gene>
    <name evidence="1" type="ORF">A2Z67_02235</name>
</gene>
<evidence type="ECO:0008006" key="3">
    <source>
        <dbReference type="Google" id="ProtNLM"/>
    </source>
</evidence>
<proteinExistence type="predicted"/>
<protein>
    <recommendedName>
        <fullName evidence="3">Phosphoribosyl-ATP pyrophosphohydrolase</fullName>
    </recommendedName>
</protein>
<reference evidence="1 2" key="1">
    <citation type="journal article" date="2016" name="Nat. Commun.">
        <title>Thousands of microbial genomes shed light on interconnected biogeochemical processes in an aquifer system.</title>
        <authorList>
            <person name="Anantharaman K."/>
            <person name="Brown C.T."/>
            <person name="Hug L.A."/>
            <person name="Sharon I."/>
            <person name="Castelle C.J."/>
            <person name="Probst A.J."/>
            <person name="Thomas B.C."/>
            <person name="Singh A."/>
            <person name="Wilkins M.J."/>
            <person name="Karaoz U."/>
            <person name="Brodie E.L."/>
            <person name="Williams K.H."/>
            <person name="Hubbard S.S."/>
            <person name="Banfield J.F."/>
        </authorList>
    </citation>
    <scope>NUCLEOTIDE SEQUENCE [LARGE SCALE GENOMIC DNA]</scope>
</reference>
<dbReference type="AlphaFoldDB" id="A0A1F7X0J9"/>
<dbReference type="Proteomes" id="UP000176939">
    <property type="component" value="Unassembled WGS sequence"/>
</dbReference>
<name>A0A1F7X0J9_9BACT</name>
<evidence type="ECO:0000313" key="2">
    <source>
        <dbReference type="Proteomes" id="UP000176939"/>
    </source>
</evidence>
<sequence>MKKKYYHNKLIRDKIPEKIKAAGGNYKTRILGKAEFGKELKKKLIEESKELIDAPKEELLNELADVLELTKSIAAHYKIRFSKVERFQEEKKDKRGGFKKKLFLIWSTGKAGR</sequence>
<evidence type="ECO:0000313" key="1">
    <source>
        <dbReference type="EMBL" id="OGM08527.1"/>
    </source>
</evidence>